<comment type="caution">
    <text evidence="1">The sequence shown here is derived from an EMBL/GenBank/DDBJ whole genome shotgun (WGS) entry which is preliminary data.</text>
</comment>
<keyword evidence="2" id="KW-1185">Reference proteome</keyword>
<evidence type="ECO:0000313" key="1">
    <source>
        <dbReference type="EMBL" id="CAG8754012.1"/>
    </source>
</evidence>
<dbReference type="EMBL" id="CAJVQC010033477">
    <property type="protein sequence ID" value="CAG8754012.1"/>
    <property type="molecule type" value="Genomic_DNA"/>
</dbReference>
<name>A0ACA9QLP1_9GLOM</name>
<gene>
    <name evidence="1" type="ORF">RPERSI_LOCUS14484</name>
</gene>
<dbReference type="Proteomes" id="UP000789920">
    <property type="component" value="Unassembled WGS sequence"/>
</dbReference>
<evidence type="ECO:0000313" key="2">
    <source>
        <dbReference type="Proteomes" id="UP000789920"/>
    </source>
</evidence>
<accession>A0ACA9QLP1</accession>
<feature type="non-terminal residue" evidence="1">
    <location>
        <position position="1"/>
    </location>
</feature>
<reference evidence="1" key="1">
    <citation type="submission" date="2021-06" db="EMBL/GenBank/DDBJ databases">
        <authorList>
            <person name="Kallberg Y."/>
            <person name="Tangrot J."/>
            <person name="Rosling A."/>
        </authorList>
    </citation>
    <scope>NUCLEOTIDE SEQUENCE</scope>
    <source>
        <strain evidence="1">MA461A</strain>
    </source>
</reference>
<protein>
    <submittedName>
        <fullName evidence="1">11584_t:CDS:1</fullName>
    </submittedName>
</protein>
<proteinExistence type="predicted"/>
<organism evidence="1 2">
    <name type="scientific">Racocetra persica</name>
    <dbReference type="NCBI Taxonomy" id="160502"/>
    <lineage>
        <taxon>Eukaryota</taxon>
        <taxon>Fungi</taxon>
        <taxon>Fungi incertae sedis</taxon>
        <taxon>Mucoromycota</taxon>
        <taxon>Glomeromycotina</taxon>
        <taxon>Glomeromycetes</taxon>
        <taxon>Diversisporales</taxon>
        <taxon>Gigasporaceae</taxon>
        <taxon>Racocetra</taxon>
    </lineage>
</organism>
<sequence>SSLCLPAINLNHPAVTNSYKLNDNIGRQSFMLSKKFYNPINSQKDIESNVIVSYTNANGRYDSLKESLKKSVIFAIGRLKLSPNSKLPHIISSEIEWSYTTNEPKSSSYSSNVTSNKEYNNQLDMIEKQYTTISSQPPNKRKRYSFFSLSTKLLNNTLQTVNLEQLMMQIRTNQPNTQQTYEESSDKN</sequence>